<evidence type="ECO:0000313" key="3">
    <source>
        <dbReference type="Proteomes" id="UP000195985"/>
    </source>
</evidence>
<reference evidence="2" key="2">
    <citation type="submission" date="2016-04" db="EMBL/GenBank/DDBJ databases">
        <authorList>
            <person name="Evans L.H."/>
            <person name="Alamgir A."/>
            <person name="Owens N."/>
            <person name="Weber N.D."/>
            <person name="Virtaneva K."/>
            <person name="Barbian K."/>
            <person name="Babar A."/>
            <person name="Rosenke K."/>
        </authorList>
    </citation>
    <scope>NUCLEOTIDE SEQUENCE [LARGE SCALE GENOMIC DNA]</scope>
    <source>
        <strain evidence="2">Trichococcus pasteurii</strain>
    </source>
</reference>
<gene>
    <name evidence="1" type="ORF">TPAS_2980</name>
    <name evidence="2" type="ORF">TPAS_2997</name>
</gene>
<keyword evidence="3" id="KW-1185">Reference proteome</keyword>
<name>A0A1W1IKB8_9LACT</name>
<organism evidence="2 3">
    <name type="scientific">Trichococcus pasteurii</name>
    <dbReference type="NCBI Taxonomy" id="43064"/>
    <lineage>
        <taxon>Bacteria</taxon>
        <taxon>Bacillati</taxon>
        <taxon>Bacillota</taxon>
        <taxon>Bacilli</taxon>
        <taxon>Lactobacillales</taxon>
        <taxon>Carnobacteriaceae</taxon>
        <taxon>Trichococcus</taxon>
    </lineage>
</organism>
<sequence>MKFTNILYDALFIAEFEQTMETHQPRLQFEYDNDDNASEMVDQVLDIYDDLRDENTLGLLTITLSNGKVVELDSESYDYFVKYEEENPIDTKDINAAYLQSEDGLFQELRAILTKIDNIRDVLFFIEYRDKISEGSDISLDLNNEITDLEQTAKGLIIQTMATNPVDPFMQMIIHNDFENEYGEQPLLDFLSDLGLLDYLRLKYNKD</sequence>
<accession>A0A1W1IKB8</accession>
<dbReference type="Proteomes" id="UP000195985">
    <property type="component" value="Unassembled WGS sequence"/>
</dbReference>
<reference evidence="3" key="1">
    <citation type="submission" date="2016-04" db="EMBL/GenBank/DDBJ databases">
        <authorList>
            <person name="Strepis N."/>
        </authorList>
    </citation>
    <scope>NUCLEOTIDE SEQUENCE [LARGE SCALE GENOMIC DNA]</scope>
</reference>
<protein>
    <submittedName>
        <fullName evidence="2">Uncharacterized protein</fullName>
    </submittedName>
</protein>
<evidence type="ECO:0000313" key="2">
    <source>
        <dbReference type="EMBL" id="SLM53269.1"/>
    </source>
</evidence>
<dbReference type="EMBL" id="FWEY01000015">
    <property type="protein sequence ID" value="SLM53252.1"/>
    <property type="molecule type" value="Genomic_DNA"/>
</dbReference>
<dbReference type="AlphaFoldDB" id="A0A1W1IKB8"/>
<dbReference type="RefSeq" id="WP_086943938.1">
    <property type="nucleotide sequence ID" value="NZ_FONM01000033.1"/>
</dbReference>
<dbReference type="EMBL" id="FWEY01000015">
    <property type="protein sequence ID" value="SLM53269.1"/>
    <property type="molecule type" value="Genomic_DNA"/>
</dbReference>
<evidence type="ECO:0000313" key="1">
    <source>
        <dbReference type="EMBL" id="SLM53252.1"/>
    </source>
</evidence>
<proteinExistence type="predicted"/>